<evidence type="ECO:0000256" key="5">
    <source>
        <dbReference type="ARBA" id="ARBA00022801"/>
    </source>
</evidence>
<keyword evidence="5" id="KW-0378">Hydrolase</keyword>
<evidence type="ECO:0000313" key="10">
    <source>
        <dbReference type="EMBL" id="KKU75817.1"/>
    </source>
</evidence>
<accession>A0A0G1T250</accession>
<dbReference type="Proteomes" id="UP000034682">
    <property type="component" value="Unassembled WGS sequence"/>
</dbReference>
<dbReference type="GO" id="GO:0005886">
    <property type="term" value="C:plasma membrane"/>
    <property type="evidence" value="ECO:0007669"/>
    <property type="project" value="TreeGrafter"/>
</dbReference>
<dbReference type="GO" id="GO:0046872">
    <property type="term" value="F:metal ion binding"/>
    <property type="evidence" value="ECO:0007669"/>
    <property type="project" value="UniProtKB-KW"/>
</dbReference>
<evidence type="ECO:0000313" key="11">
    <source>
        <dbReference type="Proteomes" id="UP000034682"/>
    </source>
</evidence>
<sequence length="284" mass="31092">ILDLPDMADREDILKIHSRGKALDKGMDLRKVAVRTPGFSGADIANLMNEAAILAARNNQKLISQQNLLESIEKVILGPERRGRSISDKEKKITAYHEAGHALVAASLKDADLVHKVSIISRGSAGGYTLKLPSEDARLRTRSQFVADLATMFGGYASEKSILGDISTGASNDLKTASDLARKLVTKYGMSEKLGPVTFGKSDELVFLGKEISSEKNYSEKMAAEIDDEVSRVINYAYETAKKIITSRRKALAAIADALMSRETLEQEDFYGILKPFKLKQLAI</sequence>
<keyword evidence="6" id="KW-0862">Zinc</keyword>
<gene>
    <name evidence="10" type="ORF">UY02_C0042G0005</name>
</gene>
<comment type="cofactor">
    <cofactor evidence="1">
        <name>Zn(2+)</name>
        <dbReference type="ChEBI" id="CHEBI:29105"/>
    </cofactor>
</comment>
<dbReference type="InterPro" id="IPR041569">
    <property type="entry name" value="AAA_lid_3"/>
</dbReference>
<comment type="similarity">
    <text evidence="2">In the C-terminal section; belongs to the peptidase M41 family.</text>
</comment>
<evidence type="ECO:0000256" key="1">
    <source>
        <dbReference type="ARBA" id="ARBA00001947"/>
    </source>
</evidence>
<organism evidence="10 11">
    <name type="scientific">Candidatus Giovannonibacteria bacterium GW2011_GWB1_47_6b</name>
    <dbReference type="NCBI Taxonomy" id="1618655"/>
    <lineage>
        <taxon>Bacteria</taxon>
        <taxon>Candidatus Giovannoniibacteriota</taxon>
    </lineage>
</organism>
<dbReference type="Pfam" id="PF17862">
    <property type="entry name" value="AAA_lid_3"/>
    <property type="match status" value="1"/>
</dbReference>
<dbReference type="AlphaFoldDB" id="A0A0G1T250"/>
<dbReference type="GO" id="GO:0004222">
    <property type="term" value="F:metalloendopeptidase activity"/>
    <property type="evidence" value="ECO:0007669"/>
    <property type="project" value="InterPro"/>
</dbReference>
<evidence type="ECO:0000256" key="6">
    <source>
        <dbReference type="ARBA" id="ARBA00022833"/>
    </source>
</evidence>
<evidence type="ECO:0000256" key="2">
    <source>
        <dbReference type="ARBA" id="ARBA00010044"/>
    </source>
</evidence>
<dbReference type="GO" id="GO:0030163">
    <property type="term" value="P:protein catabolic process"/>
    <property type="evidence" value="ECO:0007669"/>
    <property type="project" value="TreeGrafter"/>
</dbReference>
<dbReference type="GO" id="GO:0004176">
    <property type="term" value="F:ATP-dependent peptidase activity"/>
    <property type="evidence" value="ECO:0007669"/>
    <property type="project" value="InterPro"/>
</dbReference>
<dbReference type="GO" id="GO:0006508">
    <property type="term" value="P:proteolysis"/>
    <property type="evidence" value="ECO:0007669"/>
    <property type="project" value="UniProtKB-KW"/>
</dbReference>
<keyword evidence="4" id="KW-0479">Metal-binding</keyword>
<dbReference type="Pfam" id="PF01434">
    <property type="entry name" value="Peptidase_M41"/>
    <property type="match status" value="1"/>
</dbReference>
<dbReference type="GO" id="GO:0005524">
    <property type="term" value="F:ATP binding"/>
    <property type="evidence" value="ECO:0007669"/>
    <property type="project" value="InterPro"/>
</dbReference>
<dbReference type="FunFam" id="1.10.8.60:FF:000001">
    <property type="entry name" value="ATP-dependent zinc metalloprotease FtsH"/>
    <property type="match status" value="1"/>
</dbReference>
<reference evidence="10 11" key="1">
    <citation type="journal article" date="2015" name="Nature">
        <title>rRNA introns, odd ribosomes, and small enigmatic genomes across a large radiation of phyla.</title>
        <authorList>
            <person name="Brown C.T."/>
            <person name="Hug L.A."/>
            <person name="Thomas B.C."/>
            <person name="Sharon I."/>
            <person name="Castelle C.J."/>
            <person name="Singh A."/>
            <person name="Wilkins M.J."/>
            <person name="Williams K.H."/>
            <person name="Banfield J.F."/>
        </authorList>
    </citation>
    <scope>NUCLEOTIDE SEQUENCE [LARGE SCALE GENOMIC DNA]</scope>
</reference>
<dbReference type="FunFam" id="1.20.58.760:FF:000001">
    <property type="entry name" value="ATP-dependent zinc metalloprotease FtsH"/>
    <property type="match status" value="1"/>
</dbReference>
<evidence type="ECO:0000259" key="8">
    <source>
        <dbReference type="Pfam" id="PF01434"/>
    </source>
</evidence>
<dbReference type="PATRIC" id="fig|1618655.3.peg.687"/>
<dbReference type="InterPro" id="IPR000642">
    <property type="entry name" value="Peptidase_M41"/>
</dbReference>
<evidence type="ECO:0000256" key="4">
    <source>
        <dbReference type="ARBA" id="ARBA00022723"/>
    </source>
</evidence>
<dbReference type="InterPro" id="IPR027417">
    <property type="entry name" value="P-loop_NTPase"/>
</dbReference>
<dbReference type="EMBL" id="LCOK01000042">
    <property type="protein sequence ID" value="KKU75817.1"/>
    <property type="molecule type" value="Genomic_DNA"/>
</dbReference>
<comment type="caution">
    <text evidence="10">The sequence shown here is derived from an EMBL/GenBank/DDBJ whole genome shotgun (WGS) entry which is preliminary data.</text>
</comment>
<dbReference type="SUPFAM" id="SSF52540">
    <property type="entry name" value="P-loop containing nucleoside triphosphate hydrolases"/>
    <property type="match status" value="1"/>
</dbReference>
<keyword evidence="3 10" id="KW-0645">Protease</keyword>
<dbReference type="SUPFAM" id="SSF140990">
    <property type="entry name" value="FtsH protease domain-like"/>
    <property type="match status" value="1"/>
</dbReference>
<dbReference type="Gene3D" id="1.10.8.60">
    <property type="match status" value="1"/>
</dbReference>
<name>A0A0G1T250_9BACT</name>
<dbReference type="PANTHER" id="PTHR23076:SF97">
    <property type="entry name" value="ATP-DEPENDENT ZINC METALLOPROTEASE YME1L1"/>
    <property type="match status" value="1"/>
</dbReference>
<feature type="domain" description="Peptidase M41" evidence="8">
    <location>
        <begin position="85"/>
        <end position="271"/>
    </location>
</feature>
<evidence type="ECO:0000256" key="3">
    <source>
        <dbReference type="ARBA" id="ARBA00022670"/>
    </source>
</evidence>
<feature type="non-terminal residue" evidence="10">
    <location>
        <position position="1"/>
    </location>
</feature>
<evidence type="ECO:0000256" key="7">
    <source>
        <dbReference type="ARBA" id="ARBA00023049"/>
    </source>
</evidence>
<dbReference type="InterPro" id="IPR037219">
    <property type="entry name" value="Peptidase_M41-like"/>
</dbReference>
<feature type="domain" description="AAA ATPase AAA+ lid" evidence="9">
    <location>
        <begin position="28"/>
        <end position="69"/>
    </location>
</feature>
<protein>
    <submittedName>
        <fullName evidence="10">ATP-dependent zinc metalloprotease FtsH</fullName>
    </submittedName>
</protein>
<proteinExistence type="inferred from homology"/>
<dbReference type="Gene3D" id="1.20.58.760">
    <property type="entry name" value="Peptidase M41"/>
    <property type="match status" value="1"/>
</dbReference>
<dbReference type="PANTHER" id="PTHR23076">
    <property type="entry name" value="METALLOPROTEASE M41 FTSH"/>
    <property type="match status" value="1"/>
</dbReference>
<keyword evidence="7 10" id="KW-0482">Metalloprotease</keyword>
<evidence type="ECO:0000259" key="9">
    <source>
        <dbReference type="Pfam" id="PF17862"/>
    </source>
</evidence>